<dbReference type="Gene3D" id="3.40.710.10">
    <property type="entry name" value="DD-peptidase/beta-lactamase superfamily"/>
    <property type="match status" value="1"/>
</dbReference>
<evidence type="ECO:0000313" key="3">
    <source>
        <dbReference type="EMBL" id="GAP44794.1"/>
    </source>
</evidence>
<gene>
    <name evidence="3" type="ORF">TBC1_12605</name>
</gene>
<sequence length="456" mass="51854">MKTKTGLLLFLFLNVSTFLSGSNSPLSGIWIGVDMHDNRKDTYTFTIKEIRAGVFSGYIETEIDGALLPRMPISKIEYDHPDFKFLINAGDLLITYSGRMSEDLSQLDGSFKYSDPEIPEKKLLLTRKTNEKLSEHGYQYKQPVSKVLPIASLNESDPDRTKITKLVNDINQGKYGEINSLLVFRDGKLVLEEYFNGFDSGQLHQLQSVTKSITSLLIGIAVDKGFIDSIDRKAVSFFDDYEFAKRWETVTIRHLLTMSSGVEWIKDDPDSPWDKDESIADMLKKPIQGKTGIEFNYNSAMQILAGIIEKATEMELEIFAEKYLFQPLEIKDYLWQVSVSDSLPLCTGSLKLRPVDMVKIGMLVLNKGRFDEKQVISENWINASTKVQIEVPGNKGDHYGYLWWIKTTSPQCIYAHGFGSQFIFVIPESNLVITTTGNNMYNNQGLKPFRMLKIFQ</sequence>
<proteinExistence type="predicted"/>
<dbReference type="InterPro" id="IPR012338">
    <property type="entry name" value="Beta-lactam/transpept-like"/>
</dbReference>
<feature type="domain" description="Beta-lactamase-related" evidence="2">
    <location>
        <begin position="180"/>
        <end position="444"/>
    </location>
</feature>
<evidence type="ECO:0000313" key="4">
    <source>
        <dbReference type="Proteomes" id="UP000053091"/>
    </source>
</evidence>
<dbReference type="InterPro" id="IPR050789">
    <property type="entry name" value="Diverse_Enzym_Activities"/>
</dbReference>
<dbReference type="STRING" id="1678841.TBC1_12605"/>
<dbReference type="PANTHER" id="PTHR43283:SF7">
    <property type="entry name" value="BETA-LACTAMASE-RELATED DOMAIN-CONTAINING PROTEIN"/>
    <property type="match status" value="1"/>
</dbReference>
<dbReference type="Pfam" id="PF00144">
    <property type="entry name" value="Beta-lactamase"/>
    <property type="match status" value="1"/>
</dbReference>
<dbReference type="OrthoDB" id="9773047at2"/>
<dbReference type="PANTHER" id="PTHR43283">
    <property type="entry name" value="BETA-LACTAMASE-RELATED"/>
    <property type="match status" value="1"/>
</dbReference>
<name>A0A0S7BV95_9BACT</name>
<protein>
    <submittedName>
        <fullName evidence="3">CubicO group peptidase, beta-lactamase class C family</fullName>
    </submittedName>
</protein>
<feature type="chain" id="PRO_5006633240" evidence="1">
    <location>
        <begin position="21"/>
        <end position="456"/>
    </location>
</feature>
<evidence type="ECO:0000256" key="1">
    <source>
        <dbReference type="SAM" id="SignalP"/>
    </source>
</evidence>
<dbReference type="AlphaFoldDB" id="A0A0S7BV95"/>
<feature type="signal peptide" evidence="1">
    <location>
        <begin position="1"/>
        <end position="20"/>
    </location>
</feature>
<accession>A0A0S7BV95</accession>
<dbReference type="RefSeq" id="WP_062044641.1">
    <property type="nucleotide sequence ID" value="NZ_DF968183.1"/>
</dbReference>
<dbReference type="SUPFAM" id="SSF56601">
    <property type="entry name" value="beta-lactamase/transpeptidase-like"/>
    <property type="match status" value="1"/>
</dbReference>
<evidence type="ECO:0000259" key="2">
    <source>
        <dbReference type="Pfam" id="PF00144"/>
    </source>
</evidence>
<reference evidence="3" key="1">
    <citation type="journal article" date="2015" name="Genome Announc.">
        <title>Draft Genome Sequence of Bacteroidales Strain TBC1, a Novel Isolate from a Methanogenic Wastewater Treatment System.</title>
        <authorList>
            <person name="Tourlousse D.M."/>
            <person name="Matsuura N."/>
            <person name="Sun L."/>
            <person name="Toyonaga M."/>
            <person name="Kuroda K."/>
            <person name="Ohashi A."/>
            <person name="Cruz R."/>
            <person name="Yamaguchi T."/>
            <person name="Sekiguchi Y."/>
        </authorList>
    </citation>
    <scope>NUCLEOTIDE SEQUENCE [LARGE SCALE GENOMIC DNA]</scope>
    <source>
        <strain evidence="3">TBC1</strain>
    </source>
</reference>
<keyword evidence="4" id="KW-1185">Reference proteome</keyword>
<dbReference type="Proteomes" id="UP000053091">
    <property type="component" value="Unassembled WGS sequence"/>
</dbReference>
<dbReference type="InterPro" id="IPR001466">
    <property type="entry name" value="Beta-lactam-related"/>
</dbReference>
<dbReference type="EMBL" id="DF968183">
    <property type="protein sequence ID" value="GAP44794.1"/>
    <property type="molecule type" value="Genomic_DNA"/>
</dbReference>
<organism evidence="3">
    <name type="scientific">Lentimicrobium saccharophilum</name>
    <dbReference type="NCBI Taxonomy" id="1678841"/>
    <lineage>
        <taxon>Bacteria</taxon>
        <taxon>Pseudomonadati</taxon>
        <taxon>Bacteroidota</taxon>
        <taxon>Bacteroidia</taxon>
        <taxon>Bacteroidales</taxon>
        <taxon>Lentimicrobiaceae</taxon>
        <taxon>Lentimicrobium</taxon>
    </lineage>
</organism>
<keyword evidence="1" id="KW-0732">Signal</keyword>